<name>A0A1G8D744_9MICO</name>
<comment type="pathway">
    <text evidence="1 6">Cell wall biogenesis; peptidoglycan biosynthesis.</text>
</comment>
<feature type="active site" description="Nucleophile" evidence="6">
    <location>
        <position position="470"/>
    </location>
</feature>
<feature type="active site" description="Proton donor/acceptor" evidence="6">
    <location>
        <position position="454"/>
    </location>
</feature>
<evidence type="ECO:0000256" key="8">
    <source>
        <dbReference type="SAM" id="Phobius"/>
    </source>
</evidence>
<dbReference type="GO" id="GO:0071555">
    <property type="term" value="P:cell wall organization"/>
    <property type="evidence" value="ECO:0007669"/>
    <property type="project" value="UniProtKB-UniRule"/>
</dbReference>
<evidence type="ECO:0000256" key="4">
    <source>
        <dbReference type="ARBA" id="ARBA00022984"/>
    </source>
</evidence>
<protein>
    <submittedName>
        <fullName evidence="10">Putative peptidoglycan binding domain-containing protein</fullName>
    </submittedName>
</protein>
<evidence type="ECO:0000259" key="9">
    <source>
        <dbReference type="PROSITE" id="PS52029"/>
    </source>
</evidence>
<dbReference type="CDD" id="cd16913">
    <property type="entry name" value="YkuD_like"/>
    <property type="match status" value="1"/>
</dbReference>
<dbReference type="OrthoDB" id="3176960at2"/>
<evidence type="ECO:0000256" key="5">
    <source>
        <dbReference type="ARBA" id="ARBA00023316"/>
    </source>
</evidence>
<evidence type="ECO:0000256" key="6">
    <source>
        <dbReference type="PROSITE-ProRule" id="PRU01373"/>
    </source>
</evidence>
<dbReference type="GO" id="GO:0008360">
    <property type="term" value="P:regulation of cell shape"/>
    <property type="evidence" value="ECO:0007669"/>
    <property type="project" value="UniProtKB-UniRule"/>
</dbReference>
<proteinExistence type="predicted"/>
<dbReference type="RefSeq" id="WP_091492390.1">
    <property type="nucleotide sequence ID" value="NZ_LT629692.1"/>
</dbReference>
<feature type="domain" description="L,D-TPase catalytic" evidence="9">
    <location>
        <begin position="375"/>
        <end position="494"/>
    </location>
</feature>
<dbReference type="InterPro" id="IPR005490">
    <property type="entry name" value="LD_TPept_cat_dom"/>
</dbReference>
<reference evidence="10 11" key="1">
    <citation type="submission" date="2016-10" db="EMBL/GenBank/DDBJ databases">
        <authorList>
            <person name="de Groot N.N."/>
        </authorList>
    </citation>
    <scope>NUCLEOTIDE SEQUENCE [LARGE SCALE GENOMIC DNA]</scope>
    <source>
        <strain evidence="10 11">DSM 23142</strain>
    </source>
</reference>
<gene>
    <name evidence="10" type="ORF">SAMN04489810_3271</name>
</gene>
<keyword evidence="3 6" id="KW-0133">Cell shape</keyword>
<evidence type="ECO:0000256" key="3">
    <source>
        <dbReference type="ARBA" id="ARBA00022960"/>
    </source>
</evidence>
<sequence>MTDVVTRPNADSAPDDDAIVDGPVGDAAAPPGDATTGEYAWAPAEPPKRSKHLGWWIGVPAGAAVIALVASSLVLIAPGTSIAGVPVGFSTPGAAADAVAAQLATTTVVLTGDGGDAEVTAAELGASVDSRALADRAFALHPMWNPTTWFADPSTAAVSIDEEAATTALREAAPALYTDPVDATIAFDAATASFMTTPAEPGTGVDVESVRLALQTALADGESRVELDATPAEVAAITSTATAEASTATLNSMLDTAGFYVGTERTVPIDRAVAASWITVQPTDDGTFDISADAAAIQPMVDSLAPLVNRAAENGKVITDSSGDVLREEAAGISGRALGDTSSVASDYATQLSTGNAAFTLPVTEVAPVITTLARRIEVNLSDQQAVLYENNAVVQSWYISSGKDGFNSGTGNFRINSKLTSQNMGNRDLTKAPYYFTPDVPYVMYYNGDEALHGTYWHDNFGNQMSHGCINMPVSAAEYVFDWAPIGTEVSVHY</sequence>
<feature type="compositionally biased region" description="Low complexity" evidence="7">
    <location>
        <begin position="20"/>
        <end position="36"/>
    </location>
</feature>
<dbReference type="STRING" id="370764.SAMN04489810_3271"/>
<dbReference type="GO" id="GO:0018104">
    <property type="term" value="P:peptidoglycan-protein cross-linking"/>
    <property type="evidence" value="ECO:0007669"/>
    <property type="project" value="TreeGrafter"/>
</dbReference>
<dbReference type="InterPro" id="IPR050979">
    <property type="entry name" value="LD-transpeptidase"/>
</dbReference>
<evidence type="ECO:0000256" key="7">
    <source>
        <dbReference type="SAM" id="MobiDB-lite"/>
    </source>
</evidence>
<dbReference type="SUPFAM" id="SSF141523">
    <property type="entry name" value="L,D-transpeptidase catalytic domain-like"/>
    <property type="match status" value="1"/>
</dbReference>
<evidence type="ECO:0000256" key="1">
    <source>
        <dbReference type="ARBA" id="ARBA00004752"/>
    </source>
</evidence>
<dbReference type="UniPathway" id="UPA00219"/>
<dbReference type="PANTHER" id="PTHR30582:SF2">
    <property type="entry name" value="L,D-TRANSPEPTIDASE YCIB-RELATED"/>
    <property type="match status" value="1"/>
</dbReference>
<dbReference type="Pfam" id="PF12229">
    <property type="entry name" value="PG_binding_4"/>
    <property type="match status" value="1"/>
</dbReference>
<dbReference type="AlphaFoldDB" id="A0A1G8D744"/>
<dbReference type="GO" id="GO:0016740">
    <property type="term" value="F:transferase activity"/>
    <property type="evidence" value="ECO:0007669"/>
    <property type="project" value="UniProtKB-KW"/>
</dbReference>
<keyword evidence="8" id="KW-0472">Membrane</keyword>
<keyword evidence="8" id="KW-0812">Transmembrane</keyword>
<organism evidence="10 11">
    <name type="scientific">Microbacterium pygmaeum</name>
    <dbReference type="NCBI Taxonomy" id="370764"/>
    <lineage>
        <taxon>Bacteria</taxon>
        <taxon>Bacillati</taxon>
        <taxon>Actinomycetota</taxon>
        <taxon>Actinomycetes</taxon>
        <taxon>Micrococcales</taxon>
        <taxon>Microbacteriaceae</taxon>
        <taxon>Microbacterium</taxon>
    </lineage>
</organism>
<dbReference type="Pfam" id="PF03734">
    <property type="entry name" value="YkuD"/>
    <property type="match status" value="1"/>
</dbReference>
<keyword evidence="4 6" id="KW-0573">Peptidoglycan synthesis</keyword>
<keyword evidence="2" id="KW-0808">Transferase</keyword>
<evidence type="ECO:0000313" key="10">
    <source>
        <dbReference type="EMBL" id="SDH53618.1"/>
    </source>
</evidence>
<feature type="region of interest" description="Disordered" evidence="7">
    <location>
        <begin position="1"/>
        <end position="36"/>
    </location>
</feature>
<dbReference type="Gene3D" id="2.40.440.10">
    <property type="entry name" value="L,D-transpeptidase catalytic domain-like"/>
    <property type="match status" value="1"/>
</dbReference>
<dbReference type="InterPro" id="IPR022029">
    <property type="entry name" value="YoaR-like_PG-bd"/>
</dbReference>
<dbReference type="EMBL" id="LT629692">
    <property type="protein sequence ID" value="SDH53618.1"/>
    <property type="molecule type" value="Genomic_DNA"/>
</dbReference>
<dbReference type="Proteomes" id="UP000199009">
    <property type="component" value="Chromosome I"/>
</dbReference>
<keyword evidence="8" id="KW-1133">Transmembrane helix</keyword>
<dbReference type="InterPro" id="IPR038063">
    <property type="entry name" value="Transpep_catalytic_dom"/>
</dbReference>
<evidence type="ECO:0000313" key="11">
    <source>
        <dbReference type="Proteomes" id="UP000199009"/>
    </source>
</evidence>
<dbReference type="GO" id="GO:0071972">
    <property type="term" value="F:peptidoglycan L,D-transpeptidase activity"/>
    <property type="evidence" value="ECO:0007669"/>
    <property type="project" value="TreeGrafter"/>
</dbReference>
<accession>A0A1G8D744</accession>
<dbReference type="PROSITE" id="PS52029">
    <property type="entry name" value="LD_TPASE"/>
    <property type="match status" value="1"/>
</dbReference>
<feature type="transmembrane region" description="Helical" evidence="8">
    <location>
        <begin position="53"/>
        <end position="77"/>
    </location>
</feature>
<dbReference type="GO" id="GO:0005576">
    <property type="term" value="C:extracellular region"/>
    <property type="evidence" value="ECO:0007669"/>
    <property type="project" value="TreeGrafter"/>
</dbReference>
<dbReference type="PANTHER" id="PTHR30582">
    <property type="entry name" value="L,D-TRANSPEPTIDASE"/>
    <property type="match status" value="1"/>
</dbReference>
<keyword evidence="5 6" id="KW-0961">Cell wall biogenesis/degradation</keyword>
<keyword evidence="11" id="KW-1185">Reference proteome</keyword>
<evidence type="ECO:0000256" key="2">
    <source>
        <dbReference type="ARBA" id="ARBA00022679"/>
    </source>
</evidence>